<keyword evidence="5" id="KW-1185">Reference proteome</keyword>
<feature type="domain" description="Reverse transcriptase Ty1/copia-type" evidence="3">
    <location>
        <begin position="167"/>
        <end position="235"/>
    </location>
</feature>
<keyword evidence="2" id="KW-1133">Transmembrane helix</keyword>
<evidence type="ECO:0000259" key="3">
    <source>
        <dbReference type="Pfam" id="PF07727"/>
    </source>
</evidence>
<protein>
    <recommendedName>
        <fullName evidence="3">Reverse transcriptase Ty1/copia-type domain-containing protein</fullName>
    </recommendedName>
</protein>
<gene>
    <name evidence="4" type="ORF">RJ639_033165</name>
</gene>
<dbReference type="Pfam" id="PF07727">
    <property type="entry name" value="RVT_2"/>
    <property type="match status" value="1"/>
</dbReference>
<evidence type="ECO:0000313" key="4">
    <source>
        <dbReference type="EMBL" id="KAK3035637.1"/>
    </source>
</evidence>
<dbReference type="Proteomes" id="UP001188597">
    <property type="component" value="Unassembled WGS sequence"/>
</dbReference>
<sequence length="265" mass="30054">MKQEPGQSINSFISHMQGIWDQLELSEPYWTCSKDSAHFIVYRDHLRLIQLLMSLTDAYESTRCPDTVLAAPSRPSRISSPSSASRRSTPSSFQQECRYCHGLGHSILDCPLPQDPETGQTIRIGGKVERLFELINLSIPHRLTSPHQFATFVASQNSLELWHSHLGSDLDGISILKQDHNHHFEMKDLGTISYFLGLKVFTTLDGYYLSQAKYASDLLYRAGLTDSKTASTPFEPNVRFLLFLMVHLFVILLCWPSCVLNRHSP</sequence>
<accession>A0AA88WWR9</accession>
<feature type="region of interest" description="Disordered" evidence="1">
    <location>
        <begin position="66"/>
        <end position="90"/>
    </location>
</feature>
<dbReference type="SUPFAM" id="SSF57756">
    <property type="entry name" value="Retrovirus zinc finger-like domains"/>
    <property type="match status" value="1"/>
</dbReference>
<organism evidence="4 5">
    <name type="scientific">Escallonia herrerae</name>
    <dbReference type="NCBI Taxonomy" id="1293975"/>
    <lineage>
        <taxon>Eukaryota</taxon>
        <taxon>Viridiplantae</taxon>
        <taxon>Streptophyta</taxon>
        <taxon>Embryophyta</taxon>
        <taxon>Tracheophyta</taxon>
        <taxon>Spermatophyta</taxon>
        <taxon>Magnoliopsida</taxon>
        <taxon>eudicotyledons</taxon>
        <taxon>Gunneridae</taxon>
        <taxon>Pentapetalae</taxon>
        <taxon>asterids</taxon>
        <taxon>campanulids</taxon>
        <taxon>Escalloniales</taxon>
        <taxon>Escalloniaceae</taxon>
        <taxon>Escallonia</taxon>
    </lineage>
</organism>
<name>A0AA88WWR9_9ASTE</name>
<evidence type="ECO:0000313" key="5">
    <source>
        <dbReference type="Proteomes" id="UP001188597"/>
    </source>
</evidence>
<evidence type="ECO:0000256" key="2">
    <source>
        <dbReference type="SAM" id="Phobius"/>
    </source>
</evidence>
<dbReference type="InterPro" id="IPR013103">
    <property type="entry name" value="RVT_2"/>
</dbReference>
<dbReference type="GO" id="GO:0003676">
    <property type="term" value="F:nucleic acid binding"/>
    <property type="evidence" value="ECO:0007669"/>
    <property type="project" value="InterPro"/>
</dbReference>
<comment type="caution">
    <text evidence="4">The sequence shown here is derived from an EMBL/GenBank/DDBJ whole genome shotgun (WGS) entry which is preliminary data.</text>
</comment>
<dbReference type="GO" id="GO:0008270">
    <property type="term" value="F:zinc ion binding"/>
    <property type="evidence" value="ECO:0007669"/>
    <property type="project" value="InterPro"/>
</dbReference>
<keyword evidence="2" id="KW-0812">Transmembrane</keyword>
<dbReference type="EMBL" id="JAVXUP010000169">
    <property type="protein sequence ID" value="KAK3035637.1"/>
    <property type="molecule type" value="Genomic_DNA"/>
</dbReference>
<feature type="transmembrane region" description="Helical" evidence="2">
    <location>
        <begin position="240"/>
        <end position="260"/>
    </location>
</feature>
<reference evidence="4" key="1">
    <citation type="submission" date="2022-12" db="EMBL/GenBank/DDBJ databases">
        <title>Draft genome assemblies for two species of Escallonia (Escalloniales).</title>
        <authorList>
            <person name="Chanderbali A."/>
            <person name="Dervinis C."/>
            <person name="Anghel I."/>
            <person name="Soltis D."/>
            <person name="Soltis P."/>
            <person name="Zapata F."/>
        </authorList>
    </citation>
    <scope>NUCLEOTIDE SEQUENCE</scope>
    <source>
        <strain evidence="4">UCBG64.0493</strain>
        <tissue evidence="4">Leaf</tissue>
    </source>
</reference>
<dbReference type="InterPro" id="IPR036875">
    <property type="entry name" value="Znf_CCHC_sf"/>
</dbReference>
<feature type="compositionally biased region" description="Low complexity" evidence="1">
    <location>
        <begin position="70"/>
        <end position="90"/>
    </location>
</feature>
<keyword evidence="2" id="KW-0472">Membrane</keyword>
<dbReference type="AlphaFoldDB" id="A0AA88WWR9"/>
<evidence type="ECO:0000256" key="1">
    <source>
        <dbReference type="SAM" id="MobiDB-lite"/>
    </source>
</evidence>
<proteinExistence type="predicted"/>